<keyword evidence="3" id="KW-1185">Reference proteome</keyword>
<organism evidence="2 3">
    <name type="scientific">Natronobacterium texcoconense</name>
    <dbReference type="NCBI Taxonomy" id="1095778"/>
    <lineage>
        <taxon>Archaea</taxon>
        <taxon>Methanobacteriati</taxon>
        <taxon>Methanobacteriota</taxon>
        <taxon>Stenosarchaea group</taxon>
        <taxon>Halobacteria</taxon>
        <taxon>Halobacteriales</taxon>
        <taxon>Natrialbaceae</taxon>
        <taxon>Natronobacterium</taxon>
    </lineage>
</organism>
<proteinExistence type="predicted"/>
<dbReference type="OrthoDB" id="189852at2157"/>
<evidence type="ECO:0000313" key="2">
    <source>
        <dbReference type="EMBL" id="SDR15553.1"/>
    </source>
</evidence>
<dbReference type="EMBL" id="FNLC01000002">
    <property type="protein sequence ID" value="SDR15553.1"/>
    <property type="molecule type" value="Genomic_DNA"/>
</dbReference>
<feature type="transmembrane region" description="Helical" evidence="1">
    <location>
        <begin position="54"/>
        <end position="76"/>
    </location>
</feature>
<dbReference type="NCBIfam" id="NF037947">
    <property type="entry name" value="holin_4"/>
    <property type="match status" value="1"/>
</dbReference>
<dbReference type="STRING" id="1095778.SAMN04489842_2554"/>
<protein>
    <submittedName>
        <fullName evidence="2">Uncharacterized protein</fullName>
    </submittedName>
</protein>
<sequence length="103" mass="11626">MSTVDKRALGLSAGILWAAAVALLELFAGTKYGERWRLLLEDIYPGYSRSPGDLVWGTVLGFADAFAFGYLFGWLYNRLARNPDATRQEEGRVFSERVTNLYR</sequence>
<accession>A0A1H1GR44</accession>
<dbReference type="RefSeq" id="WP_170831023.1">
    <property type="nucleotide sequence ID" value="NZ_FNLC01000002.1"/>
</dbReference>
<name>A0A1H1GR44_NATTX</name>
<keyword evidence="1" id="KW-0812">Transmembrane</keyword>
<dbReference type="AlphaFoldDB" id="A0A1H1GR44"/>
<evidence type="ECO:0000313" key="3">
    <source>
        <dbReference type="Proteomes" id="UP000198848"/>
    </source>
</evidence>
<keyword evidence="1" id="KW-1133">Transmembrane helix</keyword>
<evidence type="ECO:0000256" key="1">
    <source>
        <dbReference type="SAM" id="Phobius"/>
    </source>
</evidence>
<gene>
    <name evidence="2" type="ORF">SAMN04489842_2554</name>
</gene>
<keyword evidence="1" id="KW-0472">Membrane</keyword>
<dbReference type="Proteomes" id="UP000198848">
    <property type="component" value="Unassembled WGS sequence"/>
</dbReference>
<reference evidence="3" key="1">
    <citation type="submission" date="2016-10" db="EMBL/GenBank/DDBJ databases">
        <authorList>
            <person name="Varghese N."/>
            <person name="Submissions S."/>
        </authorList>
    </citation>
    <scope>NUCLEOTIDE SEQUENCE [LARGE SCALE GENOMIC DNA]</scope>
    <source>
        <strain evidence="3">DSM 24767</strain>
    </source>
</reference>